<organism evidence="1 2">
    <name type="scientific">Melaminivora suipulveris</name>
    <dbReference type="NCBI Taxonomy" id="2109913"/>
    <lineage>
        <taxon>Bacteria</taxon>
        <taxon>Pseudomonadati</taxon>
        <taxon>Pseudomonadota</taxon>
        <taxon>Betaproteobacteria</taxon>
        <taxon>Burkholderiales</taxon>
        <taxon>Comamonadaceae</taxon>
        <taxon>Melaminivora</taxon>
    </lineage>
</organism>
<reference evidence="1 2" key="1">
    <citation type="submission" date="2018-03" db="EMBL/GenBank/DDBJ databases">
        <title>Genome sequencing of Melaminivora sp.</title>
        <authorList>
            <person name="Kim S.-J."/>
            <person name="Heo J."/>
            <person name="Ahn J.-H."/>
            <person name="Kwon S.-W."/>
        </authorList>
    </citation>
    <scope>NUCLEOTIDE SEQUENCE [LARGE SCALE GENOMIC DNA]</scope>
    <source>
        <strain evidence="1 2">SC2-9</strain>
    </source>
</reference>
<name>A0A2R3Q9N5_9BURK</name>
<dbReference type="Proteomes" id="UP000237925">
    <property type="component" value="Chromosome"/>
</dbReference>
<proteinExistence type="predicted"/>
<keyword evidence="2" id="KW-1185">Reference proteome</keyword>
<protein>
    <submittedName>
        <fullName evidence="1">Uncharacterized protein</fullName>
    </submittedName>
</protein>
<dbReference type="RefSeq" id="WP_106682968.1">
    <property type="nucleotide sequence ID" value="NZ_CP027667.1"/>
</dbReference>
<dbReference type="EMBL" id="CP027667">
    <property type="protein sequence ID" value="AVO48488.1"/>
    <property type="molecule type" value="Genomic_DNA"/>
</dbReference>
<sequence>MSIFTRHGADTSLGRIAHATATLPSGALLQATAYNELRGVHLGLITGVGQAYAMAFTPCEARAVAAELVACADALDQHGRG</sequence>
<gene>
    <name evidence="1" type="ORF">C6568_03835</name>
</gene>
<dbReference type="AlphaFoldDB" id="A0A2R3Q9N5"/>
<evidence type="ECO:0000313" key="1">
    <source>
        <dbReference type="EMBL" id="AVO48488.1"/>
    </source>
</evidence>
<accession>A0A2R3Q9N5</accession>
<dbReference type="KEGG" id="mela:C6568_03835"/>
<evidence type="ECO:0000313" key="2">
    <source>
        <dbReference type="Proteomes" id="UP000237925"/>
    </source>
</evidence>